<gene>
    <name evidence="2" type="ordered locus">Desor_4495</name>
</gene>
<name>G7W9I7_DESOD</name>
<evidence type="ECO:0000313" key="3">
    <source>
        <dbReference type="Proteomes" id="UP000006346"/>
    </source>
</evidence>
<dbReference type="RefSeq" id="WP_014186711.1">
    <property type="nucleotide sequence ID" value="NC_016584.1"/>
</dbReference>
<keyword evidence="3" id="KW-1185">Reference proteome</keyword>
<dbReference type="OrthoDB" id="1808772at2"/>
<dbReference type="STRING" id="768706.Desor_4495"/>
<accession>G7W9I7</accession>
<dbReference type="PATRIC" id="fig|768706.3.peg.4567"/>
<reference evidence="2 3" key="2">
    <citation type="journal article" date="2012" name="J. Bacteriol.">
        <title>Complete genome sequences of Desulfosporosinus orientis DSM765T, Desulfosporosinus youngiae DSM17734T, Desulfosporosinus meridiei DSM13257T, and Desulfosporosinus acidiphilus DSM22704T.</title>
        <authorList>
            <person name="Pester M."/>
            <person name="Brambilla E."/>
            <person name="Alazard D."/>
            <person name="Rattei T."/>
            <person name="Weinmaier T."/>
            <person name="Han J."/>
            <person name="Lucas S."/>
            <person name="Lapidus A."/>
            <person name="Cheng J.F."/>
            <person name="Goodwin L."/>
            <person name="Pitluck S."/>
            <person name="Peters L."/>
            <person name="Ovchinnikova G."/>
            <person name="Teshima H."/>
            <person name="Detter J.C."/>
            <person name="Han C.S."/>
            <person name="Tapia R."/>
            <person name="Land M.L."/>
            <person name="Hauser L."/>
            <person name="Kyrpides N.C."/>
            <person name="Ivanova N.N."/>
            <person name="Pagani I."/>
            <person name="Huntmann M."/>
            <person name="Wei C.L."/>
            <person name="Davenport K.W."/>
            <person name="Daligault H."/>
            <person name="Chain P.S."/>
            <person name="Chen A."/>
            <person name="Mavromatis K."/>
            <person name="Markowitz V."/>
            <person name="Szeto E."/>
            <person name="Mikhailova N."/>
            <person name="Pati A."/>
            <person name="Wagner M."/>
            <person name="Woyke T."/>
            <person name="Ollivier B."/>
            <person name="Klenk H.P."/>
            <person name="Spring S."/>
            <person name="Loy A."/>
        </authorList>
    </citation>
    <scope>NUCLEOTIDE SEQUENCE [LARGE SCALE GENOMIC DNA]</scope>
    <source>
        <strain evidence="3">ATCC 19365 / DSM 765 / NCIMB 8382 / VKM B-1628</strain>
    </source>
</reference>
<protein>
    <submittedName>
        <fullName evidence="2">Uncharacterized protein</fullName>
    </submittedName>
</protein>
<dbReference type="EMBL" id="CP003108">
    <property type="protein sequence ID" value="AET69904.1"/>
    <property type="molecule type" value="Genomic_DNA"/>
</dbReference>
<evidence type="ECO:0000256" key="1">
    <source>
        <dbReference type="SAM" id="MobiDB-lite"/>
    </source>
</evidence>
<dbReference type="HOGENOM" id="CLU_1515552_0_0_9"/>
<feature type="region of interest" description="Disordered" evidence="1">
    <location>
        <begin position="158"/>
        <end position="177"/>
    </location>
</feature>
<dbReference type="KEGG" id="dor:Desor_4495"/>
<evidence type="ECO:0000313" key="2">
    <source>
        <dbReference type="EMBL" id="AET69904.1"/>
    </source>
</evidence>
<dbReference type="AlphaFoldDB" id="G7W9I7"/>
<reference evidence="3" key="1">
    <citation type="submission" date="2011-11" db="EMBL/GenBank/DDBJ databases">
        <title>Complete sequence of Desulfosporosinus orientis DSM 765.</title>
        <authorList>
            <person name="Lucas S."/>
            <person name="Han J."/>
            <person name="Lapidus A."/>
            <person name="Cheng J.-F."/>
            <person name="Goodwin L."/>
            <person name="Pitluck S."/>
            <person name="Peters L."/>
            <person name="Ovchinnikova G."/>
            <person name="Teshima H."/>
            <person name="Detter J.C."/>
            <person name="Han C."/>
            <person name="Tapia R."/>
            <person name="Land M."/>
            <person name="Hauser L."/>
            <person name="Kyrpides N."/>
            <person name="Ivanova N."/>
            <person name="Pagani I."/>
            <person name="Pester M."/>
            <person name="Spring S."/>
            <person name="Ollivier B."/>
            <person name="Rattei T."/>
            <person name="Klenk H.-P."/>
            <person name="Wagner M."/>
            <person name="Loy A."/>
            <person name="Woyke T."/>
        </authorList>
    </citation>
    <scope>NUCLEOTIDE SEQUENCE [LARGE SCALE GENOMIC DNA]</scope>
    <source>
        <strain evidence="3">ATCC 19365 / DSM 765 / NCIMB 8382 / VKM B-1628</strain>
    </source>
</reference>
<dbReference type="Proteomes" id="UP000006346">
    <property type="component" value="Chromosome"/>
</dbReference>
<proteinExistence type="predicted"/>
<feature type="compositionally biased region" description="Polar residues" evidence="1">
    <location>
        <begin position="160"/>
        <end position="177"/>
    </location>
</feature>
<organism evidence="2 3">
    <name type="scientific">Desulfosporosinus orientis (strain ATCC 19365 / DSM 765 / NCIMB 8382 / VKM B-1628 / Singapore I)</name>
    <name type="common">Desulfotomaculum orientis</name>
    <dbReference type="NCBI Taxonomy" id="768706"/>
    <lineage>
        <taxon>Bacteria</taxon>
        <taxon>Bacillati</taxon>
        <taxon>Bacillota</taxon>
        <taxon>Clostridia</taxon>
        <taxon>Eubacteriales</taxon>
        <taxon>Desulfitobacteriaceae</taxon>
        <taxon>Desulfosporosinus</taxon>
    </lineage>
</organism>
<sequence length="177" mass="19193">MCKIKDKVILGLVVGLLANIPKTVLCETLYYKGITKGKCSNLAASLFLAKHKIVNKKGNVFGIFTDFITASFDGIAYVFFLTCTGKVNKCNVLVKGLLNGMLSYGIFRGILAKMGSCKDHPKDILTNLFMGFNSTVWGVSAGFLTLLLGHGDLFEPKPLAQTNPPNEDPSIDQSLIL</sequence>